<feature type="transmembrane region" description="Helical" evidence="8">
    <location>
        <begin position="12"/>
        <end position="34"/>
    </location>
</feature>
<keyword evidence="4 8" id="KW-0914">Notch signaling pathway</keyword>
<dbReference type="InterPro" id="IPR001108">
    <property type="entry name" value="Peptidase_A22A"/>
</dbReference>
<reference evidence="10 11" key="1">
    <citation type="journal article" date="2020" name="Nat. Food">
        <title>A phased Vanilla planifolia genome enables genetic improvement of flavour and production.</title>
        <authorList>
            <person name="Hasing T."/>
            <person name="Tang H."/>
            <person name="Brym M."/>
            <person name="Khazi F."/>
            <person name="Huang T."/>
            <person name="Chambers A.H."/>
        </authorList>
    </citation>
    <scope>NUCLEOTIDE SEQUENCE [LARGE SCALE GENOMIC DNA]</scope>
    <source>
        <tissue evidence="10">Leaf</tissue>
    </source>
</reference>
<dbReference type="GO" id="GO:0005789">
    <property type="term" value="C:endoplasmic reticulum membrane"/>
    <property type="evidence" value="ECO:0007669"/>
    <property type="project" value="UniProtKB-SubCell"/>
</dbReference>
<keyword evidence="8" id="KW-0378">Hydrolase</keyword>
<dbReference type="PRINTS" id="PR01072">
    <property type="entry name" value="PRESENILIN"/>
</dbReference>
<dbReference type="SMART" id="SM00730">
    <property type="entry name" value="PSN"/>
    <property type="match status" value="1"/>
</dbReference>
<feature type="transmembrane region" description="Helical" evidence="8">
    <location>
        <begin position="71"/>
        <end position="95"/>
    </location>
</feature>
<evidence type="ECO:0000256" key="3">
    <source>
        <dbReference type="ARBA" id="ARBA00022824"/>
    </source>
</evidence>
<comment type="similarity">
    <text evidence="1 8">Belongs to the peptidase A22A family.</text>
</comment>
<keyword evidence="7 8" id="KW-0472">Membrane</keyword>
<name>A0A835VFL2_VANPL</name>
<dbReference type="GO" id="GO:0070765">
    <property type="term" value="C:gamma-secretase complex"/>
    <property type="evidence" value="ECO:0007669"/>
    <property type="project" value="TreeGrafter"/>
</dbReference>
<proteinExistence type="inferred from homology"/>
<feature type="transmembrane region" description="Helical" evidence="8">
    <location>
        <begin position="107"/>
        <end position="125"/>
    </location>
</feature>
<feature type="compositionally biased region" description="Polar residues" evidence="9">
    <location>
        <begin position="289"/>
        <end position="305"/>
    </location>
</feature>
<feature type="transmembrane region" description="Helical" evidence="8">
    <location>
        <begin position="164"/>
        <end position="180"/>
    </location>
</feature>
<evidence type="ECO:0000256" key="2">
    <source>
        <dbReference type="ARBA" id="ARBA00022692"/>
    </source>
</evidence>
<comment type="subcellular location">
    <subcellularLocation>
        <location evidence="8">Endoplasmic reticulum membrane</location>
        <topology evidence="8">Multi-pass membrane protein</topology>
    </subcellularLocation>
    <subcellularLocation>
        <location evidence="8">Golgi apparatus membrane</location>
        <topology evidence="8">Multi-pass membrane protein</topology>
    </subcellularLocation>
</comment>
<dbReference type="EC" id="3.4.23.-" evidence="8"/>
<dbReference type="InterPro" id="IPR006639">
    <property type="entry name" value="Preselin/SPP"/>
</dbReference>
<dbReference type="EMBL" id="JADCNL010000001">
    <property type="protein sequence ID" value="KAG0497017.1"/>
    <property type="molecule type" value="Genomic_DNA"/>
</dbReference>
<accession>A0A835VFL2</accession>
<evidence type="ECO:0000256" key="5">
    <source>
        <dbReference type="ARBA" id="ARBA00022989"/>
    </source>
</evidence>
<dbReference type="Gene3D" id="1.10.472.100">
    <property type="entry name" value="Presenilin"/>
    <property type="match status" value="1"/>
</dbReference>
<dbReference type="InterPro" id="IPR042524">
    <property type="entry name" value="Presenilin_C"/>
</dbReference>
<dbReference type="Proteomes" id="UP000636800">
    <property type="component" value="Chromosome 1"/>
</dbReference>
<dbReference type="PANTHER" id="PTHR10202">
    <property type="entry name" value="PRESENILIN"/>
    <property type="match status" value="1"/>
</dbReference>
<evidence type="ECO:0000313" key="11">
    <source>
        <dbReference type="Proteomes" id="UP000636800"/>
    </source>
</evidence>
<dbReference type="GO" id="GO:0007219">
    <property type="term" value="P:Notch signaling pathway"/>
    <property type="evidence" value="ECO:0007669"/>
    <property type="project" value="UniProtKB-KW"/>
</dbReference>
<feature type="region of interest" description="Disordered" evidence="9">
    <location>
        <begin position="235"/>
        <end position="310"/>
    </location>
</feature>
<comment type="subunit">
    <text evidence="8">Homodimer.</text>
</comment>
<keyword evidence="2 8" id="KW-0812">Transmembrane</keyword>
<keyword evidence="8" id="KW-0645">Protease</keyword>
<evidence type="ECO:0000256" key="7">
    <source>
        <dbReference type="ARBA" id="ARBA00023136"/>
    </source>
</evidence>
<dbReference type="Pfam" id="PF01080">
    <property type="entry name" value="Presenilin"/>
    <property type="match status" value="2"/>
</dbReference>
<comment type="function">
    <text evidence="8">Probable subunit of the gamma-secretase complex, an endoprotease complex that catalyzes the intramembrane cleavage of integral membrane proteins such as Notch receptors.</text>
</comment>
<gene>
    <name evidence="10" type="ORF">HPP92_001708</name>
</gene>
<evidence type="ECO:0000256" key="4">
    <source>
        <dbReference type="ARBA" id="ARBA00022976"/>
    </source>
</evidence>
<keyword evidence="6 8" id="KW-0333">Golgi apparatus</keyword>
<keyword evidence="3 8" id="KW-0256">Endoplasmic reticulum</keyword>
<feature type="transmembrane region" description="Helical" evidence="8">
    <location>
        <begin position="186"/>
        <end position="212"/>
    </location>
</feature>
<evidence type="ECO:0000256" key="9">
    <source>
        <dbReference type="SAM" id="MobiDB-lite"/>
    </source>
</evidence>
<keyword evidence="5 8" id="KW-1133">Transmembrane helix</keyword>
<comment type="caution">
    <text evidence="10">The sequence shown here is derived from an EMBL/GenBank/DDBJ whole genome shotgun (WGS) entry which is preliminary data.</text>
</comment>
<dbReference type="AlphaFoldDB" id="A0A835VFL2"/>
<sequence>MDRSILDSLGLEIVGVMSPVSICMLLVVLLVSGLSPPSSTLDSSSPTPVTAATLVYLESPSDSTAQKLAGALLNAAVFVALVTVVTFLIVVLYYYNCTGFLKGYMRFSAFFVLTSMGGSILLSLLRRFSIPLDAPSAILLLLNFSVVGVLSLFSPAVPILIRQSYMVVLAIIVAAWFTKLPEWTTWTLLLALAAYDLVAVLCPVALSASLLISPPLETKTSRPRIRGPSHVASVELQPQPPLNANPTPNIDPYTYSIRNHGSSSSNQGEHSVVEIENLAEESSPLVSADTRNQPGSNRPESSSSLEQDETLESTRGIRLGLGDFIFYSVLVGRAAMYDLMTVDYKASMEEGETIDMIWSIKLVP</sequence>
<dbReference type="OrthoDB" id="337486at2759"/>
<dbReference type="PANTHER" id="PTHR10202:SF26">
    <property type="entry name" value="PRESENILIN"/>
    <property type="match status" value="1"/>
</dbReference>
<dbReference type="GO" id="GO:0016485">
    <property type="term" value="P:protein processing"/>
    <property type="evidence" value="ECO:0007669"/>
    <property type="project" value="InterPro"/>
</dbReference>
<dbReference type="GO" id="GO:0042500">
    <property type="term" value="F:aspartic endopeptidase activity, intramembrane cleaving"/>
    <property type="evidence" value="ECO:0007669"/>
    <property type="project" value="InterPro"/>
</dbReference>
<evidence type="ECO:0000313" key="10">
    <source>
        <dbReference type="EMBL" id="KAG0497017.1"/>
    </source>
</evidence>
<evidence type="ECO:0000256" key="8">
    <source>
        <dbReference type="RuleBase" id="RU361148"/>
    </source>
</evidence>
<keyword evidence="11" id="KW-1185">Reference proteome</keyword>
<evidence type="ECO:0000256" key="6">
    <source>
        <dbReference type="ARBA" id="ARBA00023034"/>
    </source>
</evidence>
<comment type="domain">
    <text evidence="8">The PAL motif is required for normal active site conformation.</text>
</comment>
<feature type="compositionally biased region" description="Polar residues" evidence="9">
    <location>
        <begin position="256"/>
        <end position="269"/>
    </location>
</feature>
<dbReference type="GO" id="GO:0006509">
    <property type="term" value="P:membrane protein ectodomain proteolysis"/>
    <property type="evidence" value="ECO:0007669"/>
    <property type="project" value="TreeGrafter"/>
</dbReference>
<organism evidence="10 11">
    <name type="scientific">Vanilla planifolia</name>
    <name type="common">Vanilla</name>
    <dbReference type="NCBI Taxonomy" id="51239"/>
    <lineage>
        <taxon>Eukaryota</taxon>
        <taxon>Viridiplantae</taxon>
        <taxon>Streptophyta</taxon>
        <taxon>Embryophyta</taxon>
        <taxon>Tracheophyta</taxon>
        <taxon>Spermatophyta</taxon>
        <taxon>Magnoliopsida</taxon>
        <taxon>Liliopsida</taxon>
        <taxon>Asparagales</taxon>
        <taxon>Orchidaceae</taxon>
        <taxon>Vanilloideae</taxon>
        <taxon>Vanilleae</taxon>
        <taxon>Vanilla</taxon>
    </lineage>
</organism>
<protein>
    <recommendedName>
        <fullName evidence="8">Presenilin</fullName>
        <ecNumber evidence="8">3.4.23.-</ecNumber>
    </recommendedName>
</protein>
<dbReference type="GO" id="GO:0000139">
    <property type="term" value="C:Golgi membrane"/>
    <property type="evidence" value="ECO:0007669"/>
    <property type="project" value="UniProtKB-SubCell"/>
</dbReference>
<evidence type="ECO:0000256" key="1">
    <source>
        <dbReference type="ARBA" id="ARBA00008604"/>
    </source>
</evidence>
<feature type="transmembrane region" description="Helical" evidence="8">
    <location>
        <begin position="137"/>
        <end position="157"/>
    </location>
</feature>